<evidence type="ECO:0000313" key="2">
    <source>
        <dbReference type="EMBL" id="GAA0609939.1"/>
    </source>
</evidence>
<gene>
    <name evidence="2" type="ORF">GCM10009547_10020</name>
</gene>
<proteinExistence type="predicted"/>
<feature type="region of interest" description="Disordered" evidence="1">
    <location>
        <begin position="49"/>
        <end position="73"/>
    </location>
</feature>
<evidence type="ECO:0000256" key="1">
    <source>
        <dbReference type="SAM" id="MobiDB-lite"/>
    </source>
</evidence>
<protein>
    <submittedName>
        <fullName evidence="2">Uncharacterized protein</fullName>
    </submittedName>
</protein>
<name>A0ABN1GEP0_9ACTN</name>
<dbReference type="Proteomes" id="UP001500957">
    <property type="component" value="Unassembled WGS sequence"/>
</dbReference>
<evidence type="ECO:0000313" key="3">
    <source>
        <dbReference type="Proteomes" id="UP001500957"/>
    </source>
</evidence>
<comment type="caution">
    <text evidence="2">The sequence shown here is derived from an EMBL/GenBank/DDBJ whole genome shotgun (WGS) entry which is preliminary data.</text>
</comment>
<reference evidence="3" key="1">
    <citation type="journal article" date="2019" name="Int. J. Syst. Evol. Microbiol.">
        <title>The Global Catalogue of Microorganisms (GCM) 10K type strain sequencing project: providing services to taxonomists for standard genome sequencing and annotation.</title>
        <authorList>
            <consortium name="The Broad Institute Genomics Platform"/>
            <consortium name="The Broad Institute Genome Sequencing Center for Infectious Disease"/>
            <person name="Wu L."/>
            <person name="Ma J."/>
        </authorList>
    </citation>
    <scope>NUCLEOTIDE SEQUENCE [LARGE SCALE GENOMIC DNA]</scope>
    <source>
        <strain evidence="3">JCM 10671</strain>
    </source>
</reference>
<dbReference type="EMBL" id="BAAAHE010000007">
    <property type="protein sequence ID" value="GAA0609939.1"/>
    <property type="molecule type" value="Genomic_DNA"/>
</dbReference>
<sequence>MPVAVNDVAVARVVDPEIVPPALKYAQAGAAPTATEPAIATTASRRAFRTGRGALRRPQIPDRSPLAMTSPST</sequence>
<accession>A0ABN1GEP0</accession>
<keyword evidence="3" id="KW-1185">Reference proteome</keyword>
<organism evidence="2 3">
    <name type="scientific">Sporichthya brevicatena</name>
    <dbReference type="NCBI Taxonomy" id="171442"/>
    <lineage>
        <taxon>Bacteria</taxon>
        <taxon>Bacillati</taxon>
        <taxon>Actinomycetota</taxon>
        <taxon>Actinomycetes</taxon>
        <taxon>Sporichthyales</taxon>
        <taxon>Sporichthyaceae</taxon>
        <taxon>Sporichthya</taxon>
    </lineage>
</organism>